<protein>
    <submittedName>
        <fullName evidence="3">CMP-binding protein</fullName>
    </submittedName>
</protein>
<dbReference type="Proteomes" id="UP000094296">
    <property type="component" value="Unassembled WGS sequence"/>
</dbReference>
<evidence type="ECO:0000313" key="3">
    <source>
        <dbReference type="EMBL" id="OEF96700.1"/>
    </source>
</evidence>
<evidence type="ECO:0000256" key="1">
    <source>
        <dbReference type="ARBA" id="ARBA00022801"/>
    </source>
</evidence>
<dbReference type="CDD" id="cd04492">
    <property type="entry name" value="YhaM_OBF_like"/>
    <property type="match status" value="1"/>
</dbReference>
<evidence type="ECO:0000313" key="4">
    <source>
        <dbReference type="Proteomes" id="UP000094296"/>
    </source>
</evidence>
<comment type="caution">
    <text evidence="3">The sequence shown here is derived from an EMBL/GenBank/DDBJ whole genome shotgun (WGS) entry which is preliminary data.</text>
</comment>
<dbReference type="PANTHER" id="PTHR37294:SF1">
    <property type="entry name" value="3'-5' EXORIBONUCLEASE YHAM"/>
    <property type="match status" value="1"/>
</dbReference>
<proteinExistence type="predicted"/>
<reference evidence="3 4" key="1">
    <citation type="submission" date="2016-09" db="EMBL/GenBank/DDBJ databases">
        <title>Draft genome sequence for the type strain of Desulfuribacillus alkaliarsenatis AHT28, an obligately anaerobic, sulfidogenic bacterium isolated from Russian soda lake sediments.</title>
        <authorList>
            <person name="Abin C.A."/>
            <person name="Hollibaugh J.T."/>
        </authorList>
    </citation>
    <scope>NUCLEOTIDE SEQUENCE [LARGE SCALE GENOMIC DNA]</scope>
    <source>
        <strain evidence="3 4">AHT28</strain>
    </source>
</reference>
<dbReference type="SUPFAM" id="SSF50249">
    <property type="entry name" value="Nucleic acid-binding proteins"/>
    <property type="match status" value="1"/>
</dbReference>
<dbReference type="OrthoDB" id="9778453at2"/>
<dbReference type="Pfam" id="PF01966">
    <property type="entry name" value="HD"/>
    <property type="match status" value="1"/>
</dbReference>
<feature type="domain" description="HD" evidence="2">
    <location>
        <begin position="150"/>
        <end position="269"/>
    </location>
</feature>
<accession>A0A1E5G1B5</accession>
<dbReference type="InterPro" id="IPR050798">
    <property type="entry name" value="YhaM_exoribonuc/phosphodiest"/>
</dbReference>
<dbReference type="EMBL" id="MIJE01000030">
    <property type="protein sequence ID" value="OEF96700.1"/>
    <property type="molecule type" value="Genomic_DNA"/>
</dbReference>
<evidence type="ECO:0000259" key="2">
    <source>
        <dbReference type="Pfam" id="PF01966"/>
    </source>
</evidence>
<dbReference type="SUPFAM" id="SSF109604">
    <property type="entry name" value="HD-domain/PDEase-like"/>
    <property type="match status" value="1"/>
</dbReference>
<dbReference type="GO" id="GO:0031125">
    <property type="term" value="P:rRNA 3'-end processing"/>
    <property type="evidence" value="ECO:0007669"/>
    <property type="project" value="TreeGrafter"/>
</dbReference>
<name>A0A1E5G1B5_9FIRM</name>
<dbReference type="STRING" id="766136.BHF68_06390"/>
<keyword evidence="4" id="KW-1185">Reference proteome</keyword>
<keyword evidence="1" id="KW-0378">Hydrolase</keyword>
<dbReference type="GO" id="GO:0016787">
    <property type="term" value="F:hydrolase activity"/>
    <property type="evidence" value="ECO:0007669"/>
    <property type="project" value="UniProtKB-KW"/>
</dbReference>
<dbReference type="Gene3D" id="1.10.3210.10">
    <property type="entry name" value="Hypothetical protein af1432"/>
    <property type="match status" value="1"/>
</dbReference>
<dbReference type="AlphaFoldDB" id="A0A1E5G1B5"/>
<gene>
    <name evidence="3" type="ORF">BHF68_06390</name>
</gene>
<dbReference type="InterPro" id="IPR012340">
    <property type="entry name" value="NA-bd_OB-fold"/>
</dbReference>
<dbReference type="InterPro" id="IPR006674">
    <property type="entry name" value="HD_domain"/>
</dbReference>
<organism evidence="3 4">
    <name type="scientific">Desulfuribacillus alkaliarsenatis</name>
    <dbReference type="NCBI Taxonomy" id="766136"/>
    <lineage>
        <taxon>Bacteria</taxon>
        <taxon>Bacillati</taxon>
        <taxon>Bacillota</taxon>
        <taxon>Desulfuribacillia</taxon>
        <taxon>Desulfuribacillales</taxon>
        <taxon>Desulfuribacillaceae</taxon>
        <taxon>Desulfuribacillus</taxon>
    </lineage>
</organism>
<dbReference type="PANTHER" id="PTHR37294">
    <property type="entry name" value="3'-5' EXORIBONUCLEASE YHAM"/>
    <property type="match status" value="1"/>
</dbReference>
<sequence length="312" mass="35603">MIGFFLVKSHAIKSTNNNTRYLDLVLGDKTGEINAKVWEITAEIEQFFEKDEPILVKVKGLITEWQGKLQFKVEKIRPVLPQDQIDIADYVQTAPYEPAFMYKKIMQYVAAMGDSELEALVSKILEESKEKLLYYPAAQKNHHSIRGGLLYHIMTMLRTGESLSQIYSNINRDLLYAGIILHDMSKLEEMDANKLGIVSDYTVEGHLLGHIVQGIKRVDRVADELGVCQEKSLLIQHMILAHHNVPEFGSPKPPMIPEAELLHYIDMIDSRMYDMDKALSSTEEGALSERVWSLGNRRVYKPMNKPEKPEAT</sequence>
<dbReference type="Gene3D" id="2.40.50.140">
    <property type="entry name" value="Nucleic acid-binding proteins"/>
    <property type="match status" value="1"/>
</dbReference>